<evidence type="ECO:0000256" key="6">
    <source>
        <dbReference type="ARBA" id="ARBA00023065"/>
    </source>
</evidence>
<keyword evidence="5 14" id="KW-1133">Transmembrane helix</keyword>
<evidence type="ECO:0000313" key="19">
    <source>
        <dbReference type="Proteomes" id="UP001634394"/>
    </source>
</evidence>
<feature type="transmembrane region" description="Helical" evidence="14">
    <location>
        <begin position="569"/>
        <end position="588"/>
    </location>
</feature>
<keyword evidence="15" id="KW-0732">Signal</keyword>
<evidence type="ECO:0000256" key="9">
    <source>
        <dbReference type="ARBA" id="ARBA00023180"/>
    </source>
</evidence>
<dbReference type="InterPro" id="IPR001320">
    <property type="entry name" value="Iontro_rcpt_C"/>
</dbReference>
<dbReference type="SMART" id="SM00079">
    <property type="entry name" value="PBPe"/>
    <property type="match status" value="1"/>
</dbReference>
<keyword evidence="10" id="KW-1071">Ligand-gated ion channel</keyword>
<sequence>MWIIPLVLFWKQAVSLQNETTQRVISLGVIANGDSSAEDTNETFSFNRYSAIITWRHADLNEPFEILKAVQHFETQPDIDAMLLLNYDNTNSVLEQITANMKKSIIRWNDNLPGNSLNVTSRCQGQLEEDDLCKSEDNNTSLESDDPFCSINLSVGSTLRTSNTYTVSVHTPPVLMSLINTLGWTNVIIIYENFTEKETDEMMDALSANGILFIMYNIDMGALKERLQEAYKLSLTTGDRIHFMVFCRLSCARRTLRKAAEYDANSKAKNTVLKEISTWLIATYGISTNASRGLKHCAQDLYNVAVFSFPEVQEKNYKDIKEAMMQMLNDLQKSGGADNGNNLTLQAVDYLKTKSKAWNHPFNYTSLAIETLLWTQEMYRAFSPVGYVDITGNVAIYSDIFPNIKYKFNKRKLTVSTIEQYPFVFKKTDPNGTITYDGLCIDLLKELADMLNFTYELVGPLDGKFGTKRSDGRWTGLVGQLERQEVDMVAAPLSTQSERKEVMDFTYPFYYDYTTVLLKKTDPVKNKWMTLLKPLQWQVLVSIGAVLIKYNPYYSHLEHPEAKEVNRGLNSFAAAFWYMYGVLIIQGGDRIPDSIAGRMMVGFWGLFSVVVVGIYCGNLIAFLSVTINQPLPFNTIKELAQLKGEWKWGILGGTYLEFYIQTSTTKEFIDIGKGIKEFNKSDPSVLTTNIDSHVEKVRSGGYAFISNKATIESVITKECSMTKIKEEFLPLNYAIGLPKNSPYTKTVSDKILSMHEMGFLQSWKQRWWPKSSLCQASSQSARPIQTLDVQGCFYIAVIGIVLSSFVLVIELCVHFYHSQTYRVQRW</sequence>
<evidence type="ECO:0000256" key="2">
    <source>
        <dbReference type="ARBA" id="ARBA00022448"/>
    </source>
</evidence>
<dbReference type="GO" id="GO:0034220">
    <property type="term" value="P:monoatomic ion transmembrane transport"/>
    <property type="evidence" value="ECO:0007669"/>
    <property type="project" value="UniProtKB-KW"/>
</dbReference>
<keyword evidence="3" id="KW-1003">Cell membrane</keyword>
<keyword evidence="6" id="KW-0406">Ion transport</keyword>
<comment type="caution">
    <text evidence="18">The sequence shown here is derived from an EMBL/GenBank/DDBJ whole genome shotgun (WGS) entry which is preliminary data.</text>
</comment>
<evidence type="ECO:0000256" key="11">
    <source>
        <dbReference type="ARBA" id="ARBA00023303"/>
    </source>
</evidence>
<dbReference type="GO" id="GO:0050906">
    <property type="term" value="P:detection of stimulus involved in sensory perception"/>
    <property type="evidence" value="ECO:0007669"/>
    <property type="project" value="UniProtKB-ARBA"/>
</dbReference>
<feature type="signal peptide" evidence="15">
    <location>
        <begin position="1"/>
        <end position="15"/>
    </location>
</feature>
<reference evidence="18 19" key="1">
    <citation type="submission" date="2024-11" db="EMBL/GenBank/DDBJ databases">
        <title>Chromosome-level genome assembly of the freshwater bivalve Anodonta woodiana.</title>
        <authorList>
            <person name="Chen X."/>
        </authorList>
    </citation>
    <scope>NUCLEOTIDE SEQUENCE [LARGE SCALE GENOMIC DNA]</scope>
    <source>
        <strain evidence="18">MN2024</strain>
        <tissue evidence="18">Gills</tissue>
    </source>
</reference>
<dbReference type="InterPro" id="IPR019594">
    <property type="entry name" value="Glu/Gly-bd"/>
</dbReference>
<dbReference type="GO" id="GO:0005886">
    <property type="term" value="C:plasma membrane"/>
    <property type="evidence" value="ECO:0007669"/>
    <property type="project" value="UniProtKB-SubCell"/>
</dbReference>
<dbReference type="SUPFAM" id="SSF53850">
    <property type="entry name" value="Periplasmic binding protein-like II"/>
    <property type="match status" value="1"/>
</dbReference>
<dbReference type="InterPro" id="IPR052192">
    <property type="entry name" value="Insect_Ionotropic_Sensory_Rcpt"/>
</dbReference>
<dbReference type="Pfam" id="PF10613">
    <property type="entry name" value="Lig_chan-Glu_bd"/>
    <property type="match status" value="1"/>
</dbReference>
<organism evidence="18 19">
    <name type="scientific">Sinanodonta woodiana</name>
    <name type="common">Chinese pond mussel</name>
    <name type="synonym">Anodonta woodiana</name>
    <dbReference type="NCBI Taxonomy" id="1069815"/>
    <lineage>
        <taxon>Eukaryota</taxon>
        <taxon>Metazoa</taxon>
        <taxon>Spiralia</taxon>
        <taxon>Lophotrochozoa</taxon>
        <taxon>Mollusca</taxon>
        <taxon>Bivalvia</taxon>
        <taxon>Autobranchia</taxon>
        <taxon>Heteroconchia</taxon>
        <taxon>Palaeoheterodonta</taxon>
        <taxon>Unionida</taxon>
        <taxon>Unionoidea</taxon>
        <taxon>Unionidae</taxon>
        <taxon>Unioninae</taxon>
        <taxon>Sinanodonta</taxon>
    </lineage>
</organism>
<protein>
    <submittedName>
        <fullName evidence="18">Uncharacterized protein</fullName>
    </submittedName>
</protein>
<dbReference type="Gene3D" id="3.40.190.10">
    <property type="entry name" value="Periplasmic binding protein-like II"/>
    <property type="match status" value="2"/>
</dbReference>
<dbReference type="PRINTS" id="PR00177">
    <property type="entry name" value="NMDARECEPTOR"/>
</dbReference>
<accession>A0ABD3VIR6</accession>
<evidence type="ECO:0000259" key="16">
    <source>
        <dbReference type="SMART" id="SM00079"/>
    </source>
</evidence>
<feature type="binding site" evidence="12">
    <location>
        <position position="492"/>
    </location>
    <ligand>
        <name>L-glutamate</name>
        <dbReference type="ChEBI" id="CHEBI:29985"/>
    </ligand>
</feature>
<feature type="transmembrane region" description="Helical" evidence="14">
    <location>
        <begin position="600"/>
        <end position="623"/>
    </location>
</feature>
<keyword evidence="13" id="KW-1015">Disulfide bond</keyword>
<evidence type="ECO:0000256" key="3">
    <source>
        <dbReference type="ARBA" id="ARBA00022475"/>
    </source>
</evidence>
<keyword evidence="7 14" id="KW-0472">Membrane</keyword>
<dbReference type="Gene3D" id="1.10.287.70">
    <property type="match status" value="1"/>
</dbReference>
<keyword evidence="9" id="KW-0325">Glycoprotein</keyword>
<evidence type="ECO:0000256" key="14">
    <source>
        <dbReference type="SAM" id="Phobius"/>
    </source>
</evidence>
<dbReference type="SUPFAM" id="SSF81324">
    <property type="entry name" value="Voltage-gated potassium channels"/>
    <property type="match status" value="1"/>
</dbReference>
<feature type="transmembrane region" description="Helical" evidence="14">
    <location>
        <begin position="793"/>
        <end position="816"/>
    </location>
</feature>
<evidence type="ECO:0000256" key="5">
    <source>
        <dbReference type="ARBA" id="ARBA00022989"/>
    </source>
</evidence>
<dbReference type="PANTHER" id="PTHR42643:SF24">
    <property type="entry name" value="IONOTROPIC RECEPTOR 60A"/>
    <property type="match status" value="1"/>
</dbReference>
<dbReference type="EMBL" id="JBJQND010000011">
    <property type="protein sequence ID" value="KAL3860943.1"/>
    <property type="molecule type" value="Genomic_DNA"/>
</dbReference>
<evidence type="ECO:0000256" key="13">
    <source>
        <dbReference type="PIRSR" id="PIRSR601508-3"/>
    </source>
</evidence>
<evidence type="ECO:0000313" key="18">
    <source>
        <dbReference type="EMBL" id="KAL3860943.1"/>
    </source>
</evidence>
<evidence type="ECO:0000256" key="1">
    <source>
        <dbReference type="ARBA" id="ARBA00004651"/>
    </source>
</evidence>
<evidence type="ECO:0000256" key="7">
    <source>
        <dbReference type="ARBA" id="ARBA00023136"/>
    </source>
</evidence>
<dbReference type="Pfam" id="PF00060">
    <property type="entry name" value="Lig_chan"/>
    <property type="match status" value="1"/>
</dbReference>
<evidence type="ECO:0000256" key="4">
    <source>
        <dbReference type="ARBA" id="ARBA00022692"/>
    </source>
</evidence>
<keyword evidence="11" id="KW-0407">Ion channel</keyword>
<feature type="disulfide bond" evidence="13">
    <location>
        <begin position="719"/>
        <end position="774"/>
    </location>
</feature>
<keyword evidence="8" id="KW-0675">Receptor</keyword>
<gene>
    <name evidence="18" type="ORF">ACJMK2_007038</name>
</gene>
<evidence type="ECO:0000256" key="8">
    <source>
        <dbReference type="ARBA" id="ARBA00023170"/>
    </source>
</evidence>
<comment type="subcellular location">
    <subcellularLocation>
        <location evidence="1">Cell membrane</location>
        <topology evidence="1">Multi-pass membrane protein</topology>
    </subcellularLocation>
</comment>
<dbReference type="FunFam" id="3.40.190.10:FF:000024">
    <property type="entry name" value="Glutamate receptor, ionotropic, delta 1"/>
    <property type="match status" value="1"/>
</dbReference>
<dbReference type="SMART" id="SM00918">
    <property type="entry name" value="Lig_chan-Glu_bd"/>
    <property type="match status" value="1"/>
</dbReference>
<dbReference type="PANTHER" id="PTHR42643">
    <property type="entry name" value="IONOTROPIC RECEPTOR 20A-RELATED"/>
    <property type="match status" value="1"/>
</dbReference>
<dbReference type="AlphaFoldDB" id="A0ABD3VIR6"/>
<evidence type="ECO:0000256" key="12">
    <source>
        <dbReference type="PIRSR" id="PIRSR601508-1"/>
    </source>
</evidence>
<dbReference type="Proteomes" id="UP001634394">
    <property type="component" value="Unassembled WGS sequence"/>
</dbReference>
<evidence type="ECO:0000256" key="15">
    <source>
        <dbReference type="SAM" id="SignalP"/>
    </source>
</evidence>
<feature type="binding site" evidence="12">
    <location>
        <position position="494"/>
    </location>
    <ligand>
        <name>L-glutamate</name>
        <dbReference type="ChEBI" id="CHEBI:29985"/>
    </ligand>
</feature>
<keyword evidence="2" id="KW-0813">Transport</keyword>
<feature type="domain" description="Ionotropic glutamate receptor L-glutamate and glycine-binding" evidence="17">
    <location>
        <begin position="422"/>
        <end position="483"/>
    </location>
</feature>
<feature type="domain" description="Ionotropic glutamate receptor C-terminal" evidence="16">
    <location>
        <begin position="412"/>
        <end position="770"/>
    </location>
</feature>
<feature type="chain" id="PRO_5044880539" evidence="15">
    <location>
        <begin position="16"/>
        <end position="826"/>
    </location>
</feature>
<evidence type="ECO:0000256" key="10">
    <source>
        <dbReference type="ARBA" id="ARBA00023286"/>
    </source>
</evidence>
<feature type="binding site" evidence="12">
    <location>
        <position position="499"/>
    </location>
    <ligand>
        <name>L-glutamate</name>
        <dbReference type="ChEBI" id="CHEBI:29985"/>
    </ligand>
</feature>
<evidence type="ECO:0000259" key="17">
    <source>
        <dbReference type="SMART" id="SM00918"/>
    </source>
</evidence>
<name>A0ABD3VIR6_SINWO</name>
<keyword evidence="4 14" id="KW-0812">Transmembrane</keyword>
<keyword evidence="19" id="KW-1185">Reference proteome</keyword>
<proteinExistence type="predicted"/>
<dbReference type="InterPro" id="IPR001508">
    <property type="entry name" value="Iono_Glu_rcpt_met"/>
</dbReference>